<protein>
    <submittedName>
        <fullName evidence="2">Uncharacterized protein</fullName>
    </submittedName>
</protein>
<feature type="compositionally biased region" description="Basic and acidic residues" evidence="1">
    <location>
        <begin position="1"/>
        <end position="20"/>
    </location>
</feature>
<dbReference type="AlphaFoldDB" id="L8PBV5"/>
<evidence type="ECO:0000256" key="1">
    <source>
        <dbReference type="SAM" id="MobiDB-lite"/>
    </source>
</evidence>
<dbReference type="EMBL" id="AMLP01000123">
    <property type="protein sequence ID" value="ELS55056.1"/>
    <property type="molecule type" value="Genomic_DNA"/>
</dbReference>
<feature type="region of interest" description="Disordered" evidence="1">
    <location>
        <begin position="1"/>
        <end position="33"/>
    </location>
</feature>
<gene>
    <name evidence="2" type="ORF">STVIR_3958</name>
</gene>
<comment type="caution">
    <text evidence="2">The sequence shown here is derived from an EMBL/GenBank/DDBJ whole genome shotgun (WGS) entry which is preliminary data.</text>
</comment>
<evidence type="ECO:0000313" key="2">
    <source>
        <dbReference type="EMBL" id="ELS55056.1"/>
    </source>
</evidence>
<evidence type="ECO:0000313" key="3">
    <source>
        <dbReference type="Proteomes" id="UP000011205"/>
    </source>
</evidence>
<accession>L8PBV5</accession>
<proteinExistence type="predicted"/>
<sequence length="33" mass="3704">MARLRVDNLSRKPADRRQDADIAPVSRIPTLTA</sequence>
<name>L8PBV5_STRVR</name>
<organism evidence="2 3">
    <name type="scientific">Streptomyces viridochromogenes Tue57</name>
    <dbReference type="NCBI Taxonomy" id="1160705"/>
    <lineage>
        <taxon>Bacteria</taxon>
        <taxon>Bacillati</taxon>
        <taxon>Actinomycetota</taxon>
        <taxon>Actinomycetes</taxon>
        <taxon>Kitasatosporales</taxon>
        <taxon>Streptomycetaceae</taxon>
        <taxon>Streptomyces</taxon>
    </lineage>
</organism>
<dbReference type="Proteomes" id="UP000011205">
    <property type="component" value="Unassembled WGS sequence"/>
</dbReference>
<reference evidence="2 3" key="1">
    <citation type="journal article" date="2013" name="Genome Announc.">
        <title>Draft Genome Sequence of Streptomyces viridochromogenes Strain Tu57, Producer of Avilamycin.</title>
        <authorList>
            <person name="Gruning B.A."/>
            <person name="Erxleben A."/>
            <person name="Hahnlein A."/>
            <person name="Gunther S."/>
        </authorList>
    </citation>
    <scope>NUCLEOTIDE SEQUENCE [LARGE SCALE GENOMIC DNA]</scope>
    <source>
        <strain evidence="2 3">Tue57</strain>
    </source>
</reference>